<dbReference type="PANTHER" id="PTHR46254">
    <property type="entry name" value="PROTEIN GVQW1-RELATED"/>
    <property type="match status" value="1"/>
</dbReference>
<reference evidence="1 2" key="1">
    <citation type="submission" date="2009-03" db="EMBL/GenBank/DDBJ databases">
        <authorList>
            <person name="Warren W."/>
            <person name="Ye L."/>
            <person name="Minx P."/>
            <person name="Worley K."/>
            <person name="Gibbs R."/>
            <person name="Wilson R.K."/>
        </authorList>
    </citation>
    <scope>NUCLEOTIDE SEQUENCE [LARGE SCALE GENOMIC DNA]</scope>
</reference>
<name>A0A8I3WG85_CALJA</name>
<organism evidence="1 2">
    <name type="scientific">Callithrix jacchus</name>
    <name type="common">White-tufted-ear marmoset</name>
    <name type="synonym">Simia Jacchus</name>
    <dbReference type="NCBI Taxonomy" id="9483"/>
    <lineage>
        <taxon>Eukaryota</taxon>
        <taxon>Metazoa</taxon>
        <taxon>Chordata</taxon>
        <taxon>Craniata</taxon>
        <taxon>Vertebrata</taxon>
        <taxon>Euteleostomi</taxon>
        <taxon>Mammalia</taxon>
        <taxon>Eutheria</taxon>
        <taxon>Euarchontoglires</taxon>
        <taxon>Primates</taxon>
        <taxon>Haplorrhini</taxon>
        <taxon>Platyrrhini</taxon>
        <taxon>Cebidae</taxon>
        <taxon>Callitrichinae</taxon>
        <taxon>Callithrix</taxon>
        <taxon>Callithrix</taxon>
    </lineage>
</organism>
<dbReference type="OMA" id="IDIFICQ"/>
<accession>A0A8I3WG85</accession>
<dbReference type="AlphaFoldDB" id="A0A8I3WG85"/>
<protein>
    <submittedName>
        <fullName evidence="1">Uncharacterized protein</fullName>
    </submittedName>
</protein>
<sequence length="128" mass="14655">MQWHDLNSLQPPPPGFKQFSCLYLLSSWDYRRTPACSANFFFFFFLTQHFPSFAPVTQAGMQWHDLSSLQPLPPSFKRFSCLSLPSSWDYRLGIPVIFAKKKQPPHPTPPPEFLGSSVTLKMLSLVCS</sequence>
<dbReference type="Ensembl" id="ENSCJAT00000148809.1">
    <property type="protein sequence ID" value="ENSCJAP00000087214.1"/>
    <property type="gene ID" value="ENSCJAG00000074398.1"/>
</dbReference>
<dbReference type="Proteomes" id="UP000008225">
    <property type="component" value="Chromosome 14"/>
</dbReference>
<reference evidence="1" key="3">
    <citation type="submission" date="2025-09" db="UniProtKB">
        <authorList>
            <consortium name="Ensembl"/>
        </authorList>
    </citation>
    <scope>IDENTIFICATION</scope>
</reference>
<evidence type="ECO:0000313" key="2">
    <source>
        <dbReference type="Proteomes" id="UP000008225"/>
    </source>
</evidence>
<dbReference type="GeneTree" id="ENSGT00940000167556"/>
<evidence type="ECO:0000313" key="1">
    <source>
        <dbReference type="Ensembl" id="ENSCJAP00000087214.1"/>
    </source>
</evidence>
<keyword evidence="2" id="KW-1185">Reference proteome</keyword>
<reference evidence="1" key="2">
    <citation type="submission" date="2025-08" db="UniProtKB">
        <authorList>
            <consortium name="Ensembl"/>
        </authorList>
    </citation>
    <scope>IDENTIFICATION</scope>
</reference>
<proteinExistence type="predicted"/>